<keyword evidence="5 9" id="KW-0479">Metal-binding</keyword>
<dbReference type="PANTHER" id="PTHR18952:SF265">
    <property type="entry name" value="CARBONIC ANHYDRASE"/>
    <property type="match status" value="1"/>
</dbReference>
<evidence type="ECO:0000256" key="9">
    <source>
        <dbReference type="RuleBase" id="RU367011"/>
    </source>
</evidence>
<dbReference type="OrthoDB" id="429145at2759"/>
<dbReference type="SMART" id="SM01057">
    <property type="entry name" value="Carb_anhydrase"/>
    <property type="match status" value="1"/>
</dbReference>
<dbReference type="PANTHER" id="PTHR18952">
    <property type="entry name" value="CARBONIC ANHYDRASE"/>
    <property type="match status" value="1"/>
</dbReference>
<evidence type="ECO:0000256" key="1">
    <source>
        <dbReference type="ARBA" id="ARBA00001947"/>
    </source>
</evidence>
<accession>A0A084AH49</accession>
<dbReference type="SUPFAM" id="SSF51069">
    <property type="entry name" value="Carbonic anhydrase"/>
    <property type="match status" value="1"/>
</dbReference>
<dbReference type="InterPro" id="IPR041891">
    <property type="entry name" value="Alpha_CA_prokaryot-like"/>
</dbReference>
<comment type="catalytic activity">
    <reaction evidence="8 9">
        <text>hydrogencarbonate + H(+) = CO2 + H2O</text>
        <dbReference type="Rhea" id="RHEA:10748"/>
        <dbReference type="ChEBI" id="CHEBI:15377"/>
        <dbReference type="ChEBI" id="CHEBI:15378"/>
        <dbReference type="ChEBI" id="CHEBI:16526"/>
        <dbReference type="ChEBI" id="CHEBI:17544"/>
        <dbReference type="EC" id="4.2.1.1"/>
    </reaction>
</comment>
<dbReference type="Gene3D" id="3.10.200.10">
    <property type="entry name" value="Alpha carbonic anhydrase"/>
    <property type="match status" value="1"/>
</dbReference>
<organism evidence="12 13">
    <name type="scientific">Stachybotrys chartarum (strain CBS 109288 / IBT 7711)</name>
    <name type="common">Toxic black mold</name>
    <name type="synonym">Stilbospora chartarum</name>
    <dbReference type="NCBI Taxonomy" id="1280523"/>
    <lineage>
        <taxon>Eukaryota</taxon>
        <taxon>Fungi</taxon>
        <taxon>Dikarya</taxon>
        <taxon>Ascomycota</taxon>
        <taxon>Pezizomycotina</taxon>
        <taxon>Sordariomycetes</taxon>
        <taxon>Hypocreomycetidae</taxon>
        <taxon>Hypocreales</taxon>
        <taxon>Stachybotryaceae</taxon>
        <taxon>Stachybotrys</taxon>
    </lineage>
</organism>
<dbReference type="PROSITE" id="PS51144">
    <property type="entry name" value="ALPHA_CA_2"/>
    <property type="match status" value="1"/>
</dbReference>
<gene>
    <name evidence="12" type="ORF">S7711_02832</name>
</gene>
<dbReference type="InterPro" id="IPR001148">
    <property type="entry name" value="CA_dom"/>
</dbReference>
<reference evidence="12 13" key="1">
    <citation type="journal article" date="2014" name="BMC Genomics">
        <title>Comparative genome sequencing reveals chemotype-specific gene clusters in the toxigenic black mold Stachybotrys.</title>
        <authorList>
            <person name="Semeiks J."/>
            <person name="Borek D."/>
            <person name="Otwinowski Z."/>
            <person name="Grishin N.V."/>
        </authorList>
    </citation>
    <scope>NUCLEOTIDE SEQUENCE [LARGE SCALE GENOMIC DNA]</scope>
    <source>
        <strain evidence="13">CBS 109288 / IBT 7711</strain>
    </source>
</reference>
<proteinExistence type="inferred from homology"/>
<name>A0A084AH49_STACB</name>
<dbReference type="InterPro" id="IPR023561">
    <property type="entry name" value="Carbonic_anhydrase_a-class"/>
</dbReference>
<keyword evidence="10" id="KW-0732">Signal</keyword>
<keyword evidence="6 9" id="KW-0862">Zinc</keyword>
<dbReference type="CDD" id="cd03124">
    <property type="entry name" value="alpha_CA_prokaryotic_like"/>
    <property type="match status" value="1"/>
</dbReference>
<dbReference type="Pfam" id="PF00194">
    <property type="entry name" value="Carb_anhydrase"/>
    <property type="match status" value="1"/>
</dbReference>
<evidence type="ECO:0000256" key="5">
    <source>
        <dbReference type="ARBA" id="ARBA00022723"/>
    </source>
</evidence>
<dbReference type="PROSITE" id="PS00162">
    <property type="entry name" value="ALPHA_CA_1"/>
    <property type="match status" value="1"/>
</dbReference>
<evidence type="ECO:0000256" key="3">
    <source>
        <dbReference type="ARBA" id="ARBA00010718"/>
    </source>
</evidence>
<evidence type="ECO:0000259" key="11">
    <source>
        <dbReference type="PROSITE" id="PS51144"/>
    </source>
</evidence>
<dbReference type="EC" id="4.2.1.1" evidence="4 9"/>
<dbReference type="GO" id="GO:0004089">
    <property type="term" value="F:carbonate dehydratase activity"/>
    <property type="evidence" value="ECO:0007669"/>
    <property type="project" value="UniProtKB-UniRule"/>
</dbReference>
<evidence type="ECO:0000256" key="7">
    <source>
        <dbReference type="ARBA" id="ARBA00023239"/>
    </source>
</evidence>
<keyword evidence="13" id="KW-1185">Reference proteome</keyword>
<dbReference type="EMBL" id="KL648731">
    <property type="protein sequence ID" value="KEY64628.1"/>
    <property type="molecule type" value="Genomic_DNA"/>
</dbReference>
<dbReference type="HOGENOM" id="CLU_039326_0_1_1"/>
<feature type="chain" id="PRO_5012542653" description="Carbonic anhydrase" evidence="10">
    <location>
        <begin position="16"/>
        <end position="271"/>
    </location>
</feature>
<dbReference type="Proteomes" id="UP000028045">
    <property type="component" value="Unassembled WGS sequence"/>
</dbReference>
<dbReference type="InterPro" id="IPR036398">
    <property type="entry name" value="CA_dom_sf"/>
</dbReference>
<comment type="function">
    <text evidence="2 9">Reversible hydration of carbon dioxide.</text>
</comment>
<feature type="signal peptide" evidence="10">
    <location>
        <begin position="1"/>
        <end position="15"/>
    </location>
</feature>
<dbReference type="GO" id="GO:0008270">
    <property type="term" value="F:zinc ion binding"/>
    <property type="evidence" value="ECO:0007669"/>
    <property type="project" value="UniProtKB-UniRule"/>
</dbReference>
<evidence type="ECO:0000313" key="12">
    <source>
        <dbReference type="EMBL" id="KEY64628.1"/>
    </source>
</evidence>
<protein>
    <recommendedName>
        <fullName evidence="4 9">Carbonic anhydrase</fullName>
        <ecNumber evidence="4 9">4.2.1.1</ecNumber>
    </recommendedName>
</protein>
<dbReference type="InterPro" id="IPR018338">
    <property type="entry name" value="Carbonic_anhydrase_a-class_CS"/>
</dbReference>
<comment type="similarity">
    <text evidence="3 9">Belongs to the alpha-carbonic anhydrase family.</text>
</comment>
<evidence type="ECO:0000313" key="13">
    <source>
        <dbReference type="Proteomes" id="UP000028045"/>
    </source>
</evidence>
<evidence type="ECO:0000256" key="8">
    <source>
        <dbReference type="ARBA" id="ARBA00048348"/>
    </source>
</evidence>
<keyword evidence="7 9" id="KW-0456">Lyase</keyword>
<evidence type="ECO:0000256" key="4">
    <source>
        <dbReference type="ARBA" id="ARBA00012925"/>
    </source>
</evidence>
<evidence type="ECO:0000256" key="10">
    <source>
        <dbReference type="SAM" id="SignalP"/>
    </source>
</evidence>
<comment type="cofactor">
    <cofactor evidence="1 9">
        <name>Zn(2+)</name>
        <dbReference type="ChEBI" id="CHEBI:29105"/>
    </cofactor>
</comment>
<evidence type="ECO:0000256" key="2">
    <source>
        <dbReference type="ARBA" id="ARBA00002904"/>
    </source>
</evidence>
<dbReference type="AlphaFoldDB" id="A0A084AH49"/>
<evidence type="ECO:0000256" key="6">
    <source>
        <dbReference type="ARBA" id="ARBA00022833"/>
    </source>
</evidence>
<feature type="domain" description="Alpha-carbonic anhydrase" evidence="11">
    <location>
        <begin position="35"/>
        <end position="271"/>
    </location>
</feature>
<sequence length="271" mass="28970">MKSLFITSLLSMASAMCHYGTTLAPRGTLHQRAENILAYDGVQGALNWHGLSSNNSLCASGTNQSPINLDTSIATAEGSSYNLKIDSYPDGAELENLGSTVQVSLNGSATVADKDYSLVQFHVHTPSEHHVLGEFYPMEAHFVFQASDESLAVIGFIVEAAGDSDRASVSLTAALSRANKLSALGDTTATETLDFDDLISHVSNSIVYNYDGSLTTPPCAEGVKFNIVADPVYIDVSVFRAVKKVIKFNSRFVQNAPGDENLLRVALSSIE</sequence>